<keyword evidence="2" id="KW-0326">Glycosidase</keyword>
<dbReference type="InterPro" id="IPR008928">
    <property type="entry name" value="6-hairpin_glycosidase_sf"/>
</dbReference>
<sequence>MPTTHAGVTSEEVHAKINLLISAMVNIQDKTGEFLLTLPDGRVIDTKGWQDWEWTHGIGLYGIWQYYTLTNSPTHLAIIEDWFRDRFAAGGTTKNINTMAVFLTLACVYERTQNPSYLPWLDSWAEWAYHDLVRTKHGGMQHITYLEENRGQLWDDTLMMTVLPLAKIGLVLNRPHYVDEAKRQFLLHVQYLCDAKTGLFFHGWEFAEKGPGGHHFAEARWARGNSWLTIAVPEFLELLREGGARDPALEEFLRSVLLAQVEALQPLQEAGTGLWRTLLDVPEAEGSYPEASATAGFAFGVLKGQRKRDLGGEFEEMAVRAVKGVLANISEDGELLQTSFGTGMGRDLQHYKDIPVTSMPYGQAMAIMALVEFSRRYI</sequence>
<dbReference type="AlphaFoldDB" id="A0AAN6PBW4"/>
<name>A0AAN6PBW4_9PEZI</name>
<gene>
    <name evidence="2" type="ORF">C8A01DRAFT_49912</name>
</gene>
<dbReference type="PANTHER" id="PTHR33886:SF8">
    <property type="entry name" value="UNSATURATED RHAMNOGALACTURONAN HYDROLASE (EUROFUNG)"/>
    <property type="match status" value="1"/>
</dbReference>
<dbReference type="GO" id="GO:0005975">
    <property type="term" value="P:carbohydrate metabolic process"/>
    <property type="evidence" value="ECO:0007669"/>
    <property type="project" value="InterPro"/>
</dbReference>
<keyword evidence="1" id="KW-0378">Hydrolase</keyword>
<evidence type="ECO:0000313" key="3">
    <source>
        <dbReference type="Proteomes" id="UP001303115"/>
    </source>
</evidence>
<dbReference type="InterPro" id="IPR052043">
    <property type="entry name" value="PolySaccharide_Degr_Enz"/>
</dbReference>
<dbReference type="GO" id="GO:0016798">
    <property type="term" value="F:hydrolase activity, acting on glycosyl bonds"/>
    <property type="evidence" value="ECO:0007669"/>
    <property type="project" value="UniProtKB-KW"/>
</dbReference>
<dbReference type="Proteomes" id="UP001303115">
    <property type="component" value="Unassembled WGS sequence"/>
</dbReference>
<evidence type="ECO:0000313" key="2">
    <source>
        <dbReference type="EMBL" id="KAK4033531.1"/>
    </source>
</evidence>
<evidence type="ECO:0000256" key="1">
    <source>
        <dbReference type="ARBA" id="ARBA00022801"/>
    </source>
</evidence>
<dbReference type="Gene3D" id="1.50.10.10">
    <property type="match status" value="1"/>
</dbReference>
<proteinExistence type="predicted"/>
<protein>
    <submittedName>
        <fullName evidence="2">Six-hairpin glycosidase-like protein</fullName>
    </submittedName>
</protein>
<dbReference type="EMBL" id="MU854524">
    <property type="protein sequence ID" value="KAK4033531.1"/>
    <property type="molecule type" value="Genomic_DNA"/>
</dbReference>
<dbReference type="PANTHER" id="PTHR33886">
    <property type="entry name" value="UNSATURATED RHAMNOGALACTURONAN HYDROLASE (EUROFUNG)"/>
    <property type="match status" value="1"/>
</dbReference>
<keyword evidence="3" id="KW-1185">Reference proteome</keyword>
<dbReference type="Pfam" id="PF07470">
    <property type="entry name" value="Glyco_hydro_88"/>
    <property type="match status" value="1"/>
</dbReference>
<dbReference type="InterPro" id="IPR010905">
    <property type="entry name" value="Glyco_hydro_88"/>
</dbReference>
<organism evidence="2 3">
    <name type="scientific">Parachaetomium inaequale</name>
    <dbReference type="NCBI Taxonomy" id="2588326"/>
    <lineage>
        <taxon>Eukaryota</taxon>
        <taxon>Fungi</taxon>
        <taxon>Dikarya</taxon>
        <taxon>Ascomycota</taxon>
        <taxon>Pezizomycotina</taxon>
        <taxon>Sordariomycetes</taxon>
        <taxon>Sordariomycetidae</taxon>
        <taxon>Sordariales</taxon>
        <taxon>Chaetomiaceae</taxon>
        <taxon>Parachaetomium</taxon>
    </lineage>
</organism>
<reference evidence="3" key="1">
    <citation type="journal article" date="2023" name="Mol. Phylogenet. Evol.">
        <title>Genome-scale phylogeny and comparative genomics of the fungal order Sordariales.</title>
        <authorList>
            <person name="Hensen N."/>
            <person name="Bonometti L."/>
            <person name="Westerberg I."/>
            <person name="Brannstrom I.O."/>
            <person name="Guillou S."/>
            <person name="Cros-Aarteil S."/>
            <person name="Calhoun S."/>
            <person name="Haridas S."/>
            <person name="Kuo A."/>
            <person name="Mondo S."/>
            <person name="Pangilinan J."/>
            <person name="Riley R."/>
            <person name="LaButti K."/>
            <person name="Andreopoulos B."/>
            <person name="Lipzen A."/>
            <person name="Chen C."/>
            <person name="Yan M."/>
            <person name="Daum C."/>
            <person name="Ng V."/>
            <person name="Clum A."/>
            <person name="Steindorff A."/>
            <person name="Ohm R.A."/>
            <person name="Martin F."/>
            <person name="Silar P."/>
            <person name="Natvig D.O."/>
            <person name="Lalanne C."/>
            <person name="Gautier V."/>
            <person name="Ament-Velasquez S.L."/>
            <person name="Kruys A."/>
            <person name="Hutchinson M.I."/>
            <person name="Powell A.J."/>
            <person name="Barry K."/>
            <person name="Miller A.N."/>
            <person name="Grigoriev I.V."/>
            <person name="Debuchy R."/>
            <person name="Gladieux P."/>
            <person name="Hiltunen Thoren M."/>
            <person name="Johannesson H."/>
        </authorList>
    </citation>
    <scope>NUCLEOTIDE SEQUENCE [LARGE SCALE GENOMIC DNA]</scope>
    <source>
        <strain evidence="3">CBS 284.82</strain>
    </source>
</reference>
<dbReference type="InterPro" id="IPR012341">
    <property type="entry name" value="6hp_glycosidase-like_sf"/>
</dbReference>
<comment type="caution">
    <text evidence="2">The sequence shown here is derived from an EMBL/GenBank/DDBJ whole genome shotgun (WGS) entry which is preliminary data.</text>
</comment>
<dbReference type="SUPFAM" id="SSF48208">
    <property type="entry name" value="Six-hairpin glycosidases"/>
    <property type="match status" value="1"/>
</dbReference>
<accession>A0AAN6PBW4</accession>